<dbReference type="GO" id="GO:0006511">
    <property type="term" value="P:ubiquitin-dependent protein catabolic process"/>
    <property type="evidence" value="ECO:0007669"/>
    <property type="project" value="InterPro"/>
</dbReference>
<evidence type="ECO:0000256" key="4">
    <source>
        <dbReference type="PIRNR" id="PIRNR028729"/>
    </source>
</evidence>
<comment type="function">
    <text evidence="4">Involved in ubiquitination and subsequent proteasomal degradation of target proteins. Together with CUL1, RBX1 and a F-box protein, it forms a SCF E3 ubiquitin ligase complex. The functional specificity of this complex depends on the type of F-box protein. In the SCF complex, it serves as an adapter that links the F-box protein to CUL1.</text>
</comment>
<comment type="pathway">
    <text evidence="1 4">Protein modification; protein ubiquitination.</text>
</comment>
<keyword evidence="3 4" id="KW-0833">Ubl conjugation pathway</keyword>
<gene>
    <name evidence="8" type="ORF">Sjap_022615</name>
</gene>
<proteinExistence type="inferred from homology"/>
<comment type="similarity">
    <text evidence="2 4">Belongs to the SKP1 family.</text>
</comment>
<sequence>MSTKKITLLSSDNELFTVDEEAANQSLTIKHLIEDTEPENGVPLPQVHSKILAKVTEYLIKHANEPDNDAAAKEELKNWDDKFLEKVNHETLFDLILAANYLDIKGLLDLTCQTVADLMNGMSVVEVRKLFNIVNDFTPEDEAEVRKRRKRGTKTIGPSNDQANQSNH</sequence>
<dbReference type="FunFam" id="3.30.710.10:FF:000026">
    <property type="entry name" value="E3 ubiquitin ligase complex SCF subunit"/>
    <property type="match status" value="1"/>
</dbReference>
<dbReference type="InterPro" id="IPR011333">
    <property type="entry name" value="SKP1/BTB/POZ_sf"/>
</dbReference>
<comment type="subunit">
    <text evidence="4">Part of a SCF (SKP1-cullin-F-box) protein ligase complex.</text>
</comment>
<evidence type="ECO:0000256" key="3">
    <source>
        <dbReference type="ARBA" id="ARBA00022786"/>
    </source>
</evidence>
<feature type="domain" description="SKP1 component dimerisation" evidence="6">
    <location>
        <begin position="105"/>
        <end position="150"/>
    </location>
</feature>
<dbReference type="EMBL" id="JBBNAE010000009">
    <property type="protein sequence ID" value="KAK9097118.1"/>
    <property type="molecule type" value="Genomic_DNA"/>
</dbReference>
<dbReference type="PANTHER" id="PTHR11165">
    <property type="entry name" value="SKP1"/>
    <property type="match status" value="1"/>
</dbReference>
<dbReference type="Pfam" id="PF01466">
    <property type="entry name" value="Skp1"/>
    <property type="match status" value="1"/>
</dbReference>
<dbReference type="GO" id="GO:0009867">
    <property type="term" value="P:jasmonic acid mediated signaling pathway"/>
    <property type="evidence" value="ECO:0007669"/>
    <property type="project" value="UniProtKB-ARBA"/>
</dbReference>
<evidence type="ECO:0000259" key="7">
    <source>
        <dbReference type="Pfam" id="PF03931"/>
    </source>
</evidence>
<dbReference type="Proteomes" id="UP001417504">
    <property type="component" value="Unassembled WGS sequence"/>
</dbReference>
<name>A0AAP0EWF8_9MAGN</name>
<dbReference type="PIRSF" id="PIRSF028729">
    <property type="entry name" value="E3_ubiquit_lig_SCF_Skp"/>
    <property type="match status" value="1"/>
</dbReference>
<evidence type="ECO:0000256" key="2">
    <source>
        <dbReference type="ARBA" id="ARBA00009993"/>
    </source>
</evidence>
<dbReference type="InterPro" id="IPR016897">
    <property type="entry name" value="SKP1"/>
</dbReference>
<protein>
    <recommendedName>
        <fullName evidence="4">SKP1-like protein</fullName>
    </recommendedName>
</protein>
<feature type="region of interest" description="Disordered" evidence="5">
    <location>
        <begin position="141"/>
        <end position="168"/>
    </location>
</feature>
<dbReference type="InterPro" id="IPR016072">
    <property type="entry name" value="Skp1_comp_dimer"/>
</dbReference>
<organism evidence="8 9">
    <name type="scientific">Stephania japonica</name>
    <dbReference type="NCBI Taxonomy" id="461633"/>
    <lineage>
        <taxon>Eukaryota</taxon>
        <taxon>Viridiplantae</taxon>
        <taxon>Streptophyta</taxon>
        <taxon>Embryophyta</taxon>
        <taxon>Tracheophyta</taxon>
        <taxon>Spermatophyta</taxon>
        <taxon>Magnoliopsida</taxon>
        <taxon>Ranunculales</taxon>
        <taxon>Menispermaceae</taxon>
        <taxon>Menispermoideae</taxon>
        <taxon>Cissampelideae</taxon>
        <taxon>Stephania</taxon>
    </lineage>
</organism>
<reference evidence="8 9" key="1">
    <citation type="submission" date="2024-01" db="EMBL/GenBank/DDBJ databases">
        <title>Genome assemblies of Stephania.</title>
        <authorList>
            <person name="Yang L."/>
        </authorList>
    </citation>
    <scope>NUCLEOTIDE SEQUENCE [LARGE SCALE GENOMIC DNA]</scope>
    <source>
        <strain evidence="8">QJT</strain>
        <tissue evidence="8">Leaf</tissue>
    </source>
</reference>
<accession>A0AAP0EWF8</accession>
<dbReference type="SUPFAM" id="SSF54695">
    <property type="entry name" value="POZ domain"/>
    <property type="match status" value="1"/>
</dbReference>
<dbReference type="AlphaFoldDB" id="A0AAP0EWF8"/>
<feature type="compositionally biased region" description="Polar residues" evidence="5">
    <location>
        <begin position="156"/>
        <end position="168"/>
    </location>
</feature>
<evidence type="ECO:0000256" key="5">
    <source>
        <dbReference type="SAM" id="MobiDB-lite"/>
    </source>
</evidence>
<dbReference type="InterPro" id="IPR036296">
    <property type="entry name" value="SKP1-like_dim_sf"/>
</dbReference>
<comment type="caution">
    <text evidence="8">The sequence shown here is derived from an EMBL/GenBank/DDBJ whole genome shotgun (WGS) entry which is preliminary data.</text>
</comment>
<evidence type="ECO:0000313" key="9">
    <source>
        <dbReference type="Proteomes" id="UP001417504"/>
    </source>
</evidence>
<evidence type="ECO:0000256" key="1">
    <source>
        <dbReference type="ARBA" id="ARBA00004906"/>
    </source>
</evidence>
<dbReference type="SMART" id="SM00512">
    <property type="entry name" value="Skp1"/>
    <property type="match status" value="1"/>
</dbReference>
<dbReference type="InterPro" id="IPR016073">
    <property type="entry name" value="Skp1_comp_POZ"/>
</dbReference>
<dbReference type="CDD" id="cd18322">
    <property type="entry name" value="BTB_POZ_SKP1"/>
    <property type="match status" value="1"/>
</dbReference>
<dbReference type="GO" id="GO:0016567">
    <property type="term" value="P:protein ubiquitination"/>
    <property type="evidence" value="ECO:0007669"/>
    <property type="project" value="UniProtKB-UniRule"/>
</dbReference>
<feature type="domain" description="SKP1 component POZ" evidence="7">
    <location>
        <begin position="4"/>
        <end position="63"/>
    </location>
</feature>
<dbReference type="Gene3D" id="3.30.710.10">
    <property type="entry name" value="Potassium Channel Kv1.1, Chain A"/>
    <property type="match status" value="1"/>
</dbReference>
<evidence type="ECO:0000259" key="6">
    <source>
        <dbReference type="Pfam" id="PF01466"/>
    </source>
</evidence>
<dbReference type="SUPFAM" id="SSF81382">
    <property type="entry name" value="Skp1 dimerisation domain-like"/>
    <property type="match status" value="1"/>
</dbReference>
<evidence type="ECO:0000313" key="8">
    <source>
        <dbReference type="EMBL" id="KAK9097118.1"/>
    </source>
</evidence>
<dbReference type="InterPro" id="IPR001232">
    <property type="entry name" value="SKP1-like"/>
</dbReference>
<dbReference type="Pfam" id="PF03931">
    <property type="entry name" value="Skp1_POZ"/>
    <property type="match status" value="1"/>
</dbReference>
<keyword evidence="9" id="KW-1185">Reference proteome</keyword>